<organism evidence="2 3">
    <name type="scientific">Candidatus Sysuiplasma superficiale</name>
    <dbReference type="NCBI Taxonomy" id="2823368"/>
    <lineage>
        <taxon>Archaea</taxon>
        <taxon>Methanobacteriati</taxon>
        <taxon>Thermoplasmatota</taxon>
        <taxon>Thermoplasmata</taxon>
        <taxon>Candidatus Sysuiplasmatales</taxon>
        <taxon>Candidatus Sysuiplasmataceae</taxon>
        <taxon>Candidatus Sysuiplasma</taxon>
    </lineage>
</organism>
<feature type="coiled-coil region" evidence="1">
    <location>
        <begin position="6"/>
        <end position="36"/>
    </location>
</feature>
<gene>
    <name evidence="2" type="ORF">KIY12_04765</name>
</gene>
<evidence type="ECO:0000313" key="3">
    <source>
        <dbReference type="Proteomes" id="UP000750197"/>
    </source>
</evidence>
<evidence type="ECO:0000313" key="2">
    <source>
        <dbReference type="EMBL" id="MBX8644019.1"/>
    </source>
</evidence>
<reference evidence="2" key="1">
    <citation type="submission" date="2021-05" db="EMBL/GenBank/DDBJ databases">
        <title>Genomic insights into ecological role and evolution of a novel Thermoplasmata order Candidatus Sysuiplasmatales.</title>
        <authorList>
            <person name="Yuan Y."/>
        </authorList>
    </citation>
    <scope>NUCLEOTIDE SEQUENCE</scope>
    <source>
        <strain evidence="2">TUT19-bin139</strain>
    </source>
</reference>
<sequence>MHGGRHRNARDIVSELEEYKQELENQIVDLQKYIDTVRGPKESSANE</sequence>
<protein>
    <submittedName>
        <fullName evidence="2">Uncharacterized protein</fullName>
    </submittedName>
</protein>
<evidence type="ECO:0000256" key="1">
    <source>
        <dbReference type="SAM" id="Coils"/>
    </source>
</evidence>
<dbReference type="Proteomes" id="UP000750197">
    <property type="component" value="Unassembled WGS sequence"/>
</dbReference>
<proteinExistence type="predicted"/>
<dbReference type="EMBL" id="JAHEAC010000033">
    <property type="protein sequence ID" value="MBX8644019.1"/>
    <property type="molecule type" value="Genomic_DNA"/>
</dbReference>
<comment type="caution">
    <text evidence="2">The sequence shown here is derived from an EMBL/GenBank/DDBJ whole genome shotgun (WGS) entry which is preliminary data.</text>
</comment>
<keyword evidence="1" id="KW-0175">Coiled coil</keyword>
<name>A0A8J8CD12_9ARCH</name>
<dbReference type="AlphaFoldDB" id="A0A8J8CD12"/>
<accession>A0A8J8CD12</accession>